<protein>
    <submittedName>
        <fullName evidence="8">RDD family protein</fullName>
    </submittedName>
</protein>
<dbReference type="InterPro" id="IPR010432">
    <property type="entry name" value="RDD"/>
</dbReference>
<feature type="transmembrane region" description="Helical" evidence="6">
    <location>
        <begin position="60"/>
        <end position="85"/>
    </location>
</feature>
<keyword evidence="5 6" id="KW-0472">Membrane</keyword>
<dbReference type="Proteomes" id="UP000325105">
    <property type="component" value="Unassembled WGS sequence"/>
</dbReference>
<comment type="subcellular location">
    <subcellularLocation>
        <location evidence="1">Cell membrane</location>
        <topology evidence="1">Multi-pass membrane protein</topology>
    </subcellularLocation>
</comment>
<sequence>MNTSDNFPAVEETAGAMVYPTLLERVKALTVDNAIVIALVFVVSMALLPIENAPNSVRVVCFALILLYDPLLTAFWGGTIGHKIFRLGVKREENEERNISLPLAIVRYIAKIVLGWISLVAVSLSPRGRAIHDQLTGSILIYVGDLKK</sequence>
<dbReference type="EMBL" id="VNHX01000028">
    <property type="protein sequence ID" value="TYP89338.1"/>
    <property type="molecule type" value="Genomic_DNA"/>
</dbReference>
<dbReference type="Pfam" id="PF06271">
    <property type="entry name" value="RDD"/>
    <property type="match status" value="1"/>
</dbReference>
<dbReference type="GO" id="GO:0005886">
    <property type="term" value="C:plasma membrane"/>
    <property type="evidence" value="ECO:0007669"/>
    <property type="project" value="UniProtKB-SubCell"/>
</dbReference>
<keyword evidence="4 6" id="KW-1133">Transmembrane helix</keyword>
<feature type="transmembrane region" description="Helical" evidence="6">
    <location>
        <begin position="105"/>
        <end position="124"/>
    </location>
</feature>
<feature type="transmembrane region" description="Helical" evidence="6">
    <location>
        <begin position="28"/>
        <end position="48"/>
    </location>
</feature>
<keyword evidence="3 6" id="KW-0812">Transmembrane</keyword>
<gene>
    <name evidence="8" type="ORF">BC792_12857</name>
</gene>
<dbReference type="RefSeq" id="WP_148910123.1">
    <property type="nucleotide sequence ID" value="NZ_VNHX01000028.1"/>
</dbReference>
<name>A0A5S5D256_9SPHI</name>
<dbReference type="AlphaFoldDB" id="A0A5S5D256"/>
<dbReference type="PANTHER" id="PTHR36115:SF9">
    <property type="entry name" value="LMO1584 PROTEIN"/>
    <property type="match status" value="1"/>
</dbReference>
<accession>A0A5S5D256</accession>
<evidence type="ECO:0000313" key="8">
    <source>
        <dbReference type="EMBL" id="TYP89338.1"/>
    </source>
</evidence>
<dbReference type="OrthoDB" id="982116at2"/>
<reference evidence="8 9" key="1">
    <citation type="submission" date="2019-07" db="EMBL/GenBank/DDBJ databases">
        <title>Genomic Encyclopedia of Archaeal and Bacterial Type Strains, Phase II (KMG-II): from individual species to whole genera.</title>
        <authorList>
            <person name="Goeker M."/>
        </authorList>
    </citation>
    <scope>NUCLEOTIDE SEQUENCE [LARGE SCALE GENOMIC DNA]</scope>
    <source>
        <strain evidence="8 9">DSM 18850</strain>
    </source>
</reference>
<dbReference type="PANTHER" id="PTHR36115">
    <property type="entry name" value="PROLINE-RICH ANTIGEN HOMOLOG-RELATED"/>
    <property type="match status" value="1"/>
</dbReference>
<evidence type="ECO:0000259" key="7">
    <source>
        <dbReference type="Pfam" id="PF06271"/>
    </source>
</evidence>
<keyword evidence="2" id="KW-1003">Cell membrane</keyword>
<evidence type="ECO:0000256" key="5">
    <source>
        <dbReference type="ARBA" id="ARBA00023136"/>
    </source>
</evidence>
<keyword evidence="9" id="KW-1185">Reference proteome</keyword>
<proteinExistence type="predicted"/>
<evidence type="ECO:0000256" key="2">
    <source>
        <dbReference type="ARBA" id="ARBA00022475"/>
    </source>
</evidence>
<dbReference type="InterPro" id="IPR051791">
    <property type="entry name" value="Pra-immunoreactive"/>
</dbReference>
<evidence type="ECO:0000256" key="4">
    <source>
        <dbReference type="ARBA" id="ARBA00022989"/>
    </source>
</evidence>
<evidence type="ECO:0000256" key="6">
    <source>
        <dbReference type="SAM" id="Phobius"/>
    </source>
</evidence>
<evidence type="ECO:0000256" key="3">
    <source>
        <dbReference type="ARBA" id="ARBA00022692"/>
    </source>
</evidence>
<comment type="caution">
    <text evidence="8">The sequence shown here is derived from an EMBL/GenBank/DDBJ whole genome shotgun (WGS) entry which is preliminary data.</text>
</comment>
<organism evidence="8 9">
    <name type="scientific">Sphingobacterium allocomposti</name>
    <dbReference type="NCBI Taxonomy" id="415956"/>
    <lineage>
        <taxon>Bacteria</taxon>
        <taxon>Pseudomonadati</taxon>
        <taxon>Bacteroidota</taxon>
        <taxon>Sphingobacteriia</taxon>
        <taxon>Sphingobacteriales</taxon>
        <taxon>Sphingobacteriaceae</taxon>
        <taxon>Sphingobacterium</taxon>
    </lineage>
</organism>
<feature type="domain" description="RDD" evidence="7">
    <location>
        <begin position="19"/>
        <end position="136"/>
    </location>
</feature>
<evidence type="ECO:0000313" key="9">
    <source>
        <dbReference type="Proteomes" id="UP000325105"/>
    </source>
</evidence>
<evidence type="ECO:0000256" key="1">
    <source>
        <dbReference type="ARBA" id="ARBA00004651"/>
    </source>
</evidence>